<keyword evidence="11" id="KW-0784">Thiamine biosynthesis</keyword>
<dbReference type="Gene3D" id="3.40.1190.20">
    <property type="match status" value="1"/>
</dbReference>
<evidence type="ECO:0000256" key="11">
    <source>
        <dbReference type="ARBA" id="ARBA00022977"/>
    </source>
</evidence>
<evidence type="ECO:0000256" key="9">
    <source>
        <dbReference type="ARBA" id="ARBA00022840"/>
    </source>
</evidence>
<evidence type="ECO:0000256" key="4">
    <source>
        <dbReference type="ARBA" id="ARBA00012129"/>
    </source>
</evidence>
<proteinExistence type="predicted"/>
<reference evidence="12" key="2">
    <citation type="journal article" date="2023" name="Plants (Basel)">
        <title>Annotation of the Turnera subulata (Passifloraceae) Draft Genome Reveals the S-Locus Evolved after the Divergence of Turneroideae from Passifloroideae in a Stepwise Manner.</title>
        <authorList>
            <person name="Henning P.M."/>
            <person name="Roalson E.H."/>
            <person name="Mir W."/>
            <person name="McCubbin A.G."/>
            <person name="Shore J.S."/>
        </authorList>
    </citation>
    <scope>NUCLEOTIDE SEQUENCE</scope>
    <source>
        <strain evidence="12">F60SS</strain>
    </source>
</reference>
<evidence type="ECO:0000256" key="6">
    <source>
        <dbReference type="ARBA" id="ARBA00022723"/>
    </source>
</evidence>
<dbReference type="AlphaFoldDB" id="A0A9Q0J0A7"/>
<keyword evidence="8" id="KW-0418">Kinase</keyword>
<dbReference type="EC" id="2.7.1.50" evidence="4"/>
<accession>A0A9Q0J0A7</accession>
<dbReference type="OrthoDB" id="4994at2759"/>
<evidence type="ECO:0000313" key="12">
    <source>
        <dbReference type="EMBL" id="KAJ4824821.1"/>
    </source>
</evidence>
<dbReference type="GO" id="GO:0005524">
    <property type="term" value="F:ATP binding"/>
    <property type="evidence" value="ECO:0007669"/>
    <property type="project" value="UniProtKB-KW"/>
</dbReference>
<keyword evidence="6" id="KW-0479">Metal-binding</keyword>
<evidence type="ECO:0000256" key="5">
    <source>
        <dbReference type="ARBA" id="ARBA00022679"/>
    </source>
</evidence>
<dbReference type="InterPro" id="IPR029056">
    <property type="entry name" value="Ribokinase-like"/>
</dbReference>
<comment type="caution">
    <text evidence="12">The sequence shown here is derived from an EMBL/GenBank/DDBJ whole genome shotgun (WGS) entry which is preliminary data.</text>
</comment>
<dbReference type="EMBL" id="JAKUCV010007086">
    <property type="protein sequence ID" value="KAJ4824821.1"/>
    <property type="molecule type" value="Genomic_DNA"/>
</dbReference>
<comment type="cofactor">
    <cofactor evidence="2">
        <name>Mg(2+)</name>
        <dbReference type="ChEBI" id="CHEBI:18420"/>
    </cofactor>
</comment>
<dbReference type="GO" id="GO:0000287">
    <property type="term" value="F:magnesium ion binding"/>
    <property type="evidence" value="ECO:0007669"/>
    <property type="project" value="InterPro"/>
</dbReference>
<comment type="pathway">
    <text evidence="3">Cofactor biosynthesis; thiamine diphosphate biosynthesis; 4-methyl-5-(2-phosphoethyl)-thiazole from 5-(2-hydroxyethyl)-4-methylthiazole: step 1/1.</text>
</comment>
<evidence type="ECO:0000256" key="2">
    <source>
        <dbReference type="ARBA" id="ARBA00001946"/>
    </source>
</evidence>
<evidence type="ECO:0000256" key="10">
    <source>
        <dbReference type="ARBA" id="ARBA00022842"/>
    </source>
</evidence>
<keyword evidence="7" id="KW-0547">Nucleotide-binding</keyword>
<keyword evidence="9" id="KW-0067">ATP-binding</keyword>
<keyword evidence="13" id="KW-1185">Reference proteome</keyword>
<evidence type="ECO:0000256" key="1">
    <source>
        <dbReference type="ARBA" id="ARBA00001771"/>
    </source>
</evidence>
<protein>
    <recommendedName>
        <fullName evidence="4">hydroxyethylthiazole kinase</fullName>
        <ecNumber evidence="4">2.7.1.50</ecNumber>
    </recommendedName>
</protein>
<dbReference type="GO" id="GO:0009228">
    <property type="term" value="P:thiamine biosynthetic process"/>
    <property type="evidence" value="ECO:0007669"/>
    <property type="project" value="UniProtKB-KW"/>
</dbReference>
<dbReference type="Proteomes" id="UP001141552">
    <property type="component" value="Unassembled WGS sequence"/>
</dbReference>
<reference evidence="12" key="1">
    <citation type="submission" date="2022-02" db="EMBL/GenBank/DDBJ databases">
        <authorList>
            <person name="Henning P.M."/>
            <person name="McCubbin A.G."/>
            <person name="Shore J.S."/>
        </authorList>
    </citation>
    <scope>NUCLEOTIDE SEQUENCE</scope>
    <source>
        <strain evidence="12">F60SS</strain>
        <tissue evidence="12">Leaves</tissue>
    </source>
</reference>
<evidence type="ECO:0000256" key="3">
    <source>
        <dbReference type="ARBA" id="ARBA00004868"/>
    </source>
</evidence>
<evidence type="ECO:0000313" key="13">
    <source>
        <dbReference type="Proteomes" id="UP001141552"/>
    </source>
</evidence>
<organism evidence="12 13">
    <name type="scientific">Turnera subulata</name>
    <dbReference type="NCBI Taxonomy" id="218843"/>
    <lineage>
        <taxon>Eukaryota</taxon>
        <taxon>Viridiplantae</taxon>
        <taxon>Streptophyta</taxon>
        <taxon>Embryophyta</taxon>
        <taxon>Tracheophyta</taxon>
        <taxon>Spermatophyta</taxon>
        <taxon>Magnoliopsida</taxon>
        <taxon>eudicotyledons</taxon>
        <taxon>Gunneridae</taxon>
        <taxon>Pentapetalae</taxon>
        <taxon>rosids</taxon>
        <taxon>fabids</taxon>
        <taxon>Malpighiales</taxon>
        <taxon>Passifloraceae</taxon>
        <taxon>Turnera</taxon>
    </lineage>
</organism>
<name>A0A9Q0J0A7_9ROSI</name>
<keyword evidence="5" id="KW-0808">Transferase</keyword>
<evidence type="ECO:0000256" key="8">
    <source>
        <dbReference type="ARBA" id="ARBA00022777"/>
    </source>
</evidence>
<comment type="catalytic activity">
    <reaction evidence="1">
        <text>5-(2-hydroxyethyl)-4-methylthiazole + ATP = 4-methyl-5-(2-phosphooxyethyl)-thiazole + ADP + H(+)</text>
        <dbReference type="Rhea" id="RHEA:24212"/>
        <dbReference type="ChEBI" id="CHEBI:15378"/>
        <dbReference type="ChEBI" id="CHEBI:17957"/>
        <dbReference type="ChEBI" id="CHEBI:30616"/>
        <dbReference type="ChEBI" id="CHEBI:58296"/>
        <dbReference type="ChEBI" id="CHEBI:456216"/>
        <dbReference type="EC" id="2.7.1.50"/>
    </reaction>
</comment>
<evidence type="ECO:0000256" key="7">
    <source>
        <dbReference type="ARBA" id="ARBA00022741"/>
    </source>
</evidence>
<dbReference type="Pfam" id="PF02110">
    <property type="entry name" value="HK"/>
    <property type="match status" value="1"/>
</dbReference>
<gene>
    <name evidence="12" type="ORF">Tsubulata_049569</name>
</gene>
<dbReference type="GO" id="GO:0004417">
    <property type="term" value="F:hydroxyethylthiazole kinase activity"/>
    <property type="evidence" value="ECO:0007669"/>
    <property type="project" value="UniProtKB-EC"/>
</dbReference>
<keyword evidence="10" id="KW-0460">Magnesium</keyword>
<sequence length="90" mass="10064">MKLKTPNQINPVVVVEEEEKTVSMDEMANTLLAAVASPAMIHSIEEMPEFTHHARTLCIKISTISHYWLSAMELGVVANARFWIQSLLGL</sequence>
<dbReference type="InterPro" id="IPR000417">
    <property type="entry name" value="Hyethyz_kinase"/>
</dbReference>